<protein>
    <submittedName>
        <fullName evidence="3">Gp149</fullName>
    </submittedName>
</protein>
<dbReference type="Gene3D" id="3.30.500.10">
    <property type="entry name" value="MHC class I-like antigen recognition-like"/>
    <property type="match status" value="1"/>
</dbReference>
<feature type="compositionally biased region" description="Basic and acidic residues" evidence="1">
    <location>
        <begin position="640"/>
        <end position="657"/>
    </location>
</feature>
<proteinExistence type="predicted"/>
<name>U6H8J9_9BETA</name>
<feature type="compositionally biased region" description="Low complexity" evidence="1">
    <location>
        <begin position="94"/>
        <end position="114"/>
    </location>
</feature>
<dbReference type="EMBL" id="HG531783">
    <property type="protein sequence ID" value="CDI95471.1"/>
    <property type="molecule type" value="Genomic_DNA"/>
</dbReference>
<feature type="region of interest" description="Disordered" evidence="1">
    <location>
        <begin position="560"/>
        <end position="590"/>
    </location>
</feature>
<feature type="compositionally biased region" description="Low complexity" evidence="1">
    <location>
        <begin position="142"/>
        <end position="161"/>
    </location>
</feature>
<keyword evidence="2" id="KW-1133">Transmembrane helix</keyword>
<evidence type="ECO:0000313" key="4">
    <source>
        <dbReference type="Proteomes" id="UP000163196"/>
    </source>
</evidence>
<dbReference type="InterPro" id="IPR011162">
    <property type="entry name" value="MHC_I/II-like_Ag-recog"/>
</dbReference>
<keyword evidence="2" id="KW-0812">Transmembrane</keyword>
<feature type="compositionally biased region" description="Basic and acidic residues" evidence="1">
    <location>
        <begin position="621"/>
        <end position="632"/>
    </location>
</feature>
<dbReference type="SUPFAM" id="SSF54452">
    <property type="entry name" value="MHC antigen-recognition domain"/>
    <property type="match status" value="1"/>
</dbReference>
<keyword evidence="2" id="KW-0472">Membrane</keyword>
<accession>U6H8J9</accession>
<evidence type="ECO:0000256" key="1">
    <source>
        <dbReference type="SAM" id="MobiDB-lite"/>
    </source>
</evidence>
<dbReference type="Proteomes" id="UP000163196">
    <property type="component" value="Genome"/>
</dbReference>
<feature type="compositionally biased region" description="Polar residues" evidence="1">
    <location>
        <begin position="33"/>
        <end position="51"/>
    </location>
</feature>
<feature type="compositionally biased region" description="Polar residues" evidence="1">
    <location>
        <begin position="82"/>
        <end position="93"/>
    </location>
</feature>
<evidence type="ECO:0000313" key="3">
    <source>
        <dbReference type="EMBL" id="CDI95471.1"/>
    </source>
</evidence>
<feature type="region of interest" description="Disordered" evidence="1">
    <location>
        <begin position="33"/>
        <end position="164"/>
    </location>
</feature>
<feature type="compositionally biased region" description="Low complexity" evidence="1">
    <location>
        <begin position="52"/>
        <end position="80"/>
    </location>
</feature>
<reference evidence="3 4" key="2">
    <citation type="submission" date="2013-11" db="EMBL/GenBank/DDBJ databases">
        <title>Genome sequence of a novel, newly isolated strain of guinea pig cytomegalovirus: CIDMTR strain.</title>
        <authorList>
            <person name="Schleiss M.R."/>
            <person name="Hernandez-Alvarado N."/>
            <person name="Ramaraj T."/>
            <person name="Crow J.A."/>
        </authorList>
    </citation>
    <scope>NUCLEOTIDE SEQUENCE [LARGE SCALE GENOMIC DNA]</scope>
    <source>
        <strain evidence="3">CIDMTR</strain>
    </source>
</reference>
<organism evidence="3 4">
    <name type="scientific">Caviid herpesvirus 2 str. CIDMTR</name>
    <dbReference type="NCBI Taxonomy" id="1415526"/>
    <lineage>
        <taxon>Viruses</taxon>
        <taxon>Duplodnaviria</taxon>
        <taxon>Heunggongvirae</taxon>
        <taxon>Peploviricota</taxon>
        <taxon>Herviviricetes</taxon>
        <taxon>Herpesvirales</taxon>
        <taxon>Orthoherpesviridae</taxon>
        <taxon>Betaherpesvirinae</taxon>
        <taxon>Quwivirus</taxon>
        <taxon>Quwivirus caviidbeta2</taxon>
    </lineage>
</organism>
<feature type="compositionally biased region" description="Low complexity" evidence="1">
    <location>
        <begin position="576"/>
        <end position="590"/>
    </location>
</feature>
<evidence type="ECO:0000256" key="2">
    <source>
        <dbReference type="SAM" id="Phobius"/>
    </source>
</evidence>
<dbReference type="InterPro" id="IPR037055">
    <property type="entry name" value="MHC_I-like_Ag-recog_sf"/>
</dbReference>
<feature type="compositionally biased region" description="Polar residues" evidence="1">
    <location>
        <begin position="119"/>
        <end position="141"/>
    </location>
</feature>
<reference evidence="3 4" key="1">
    <citation type="submission" date="2013-09" db="EMBL/GenBank/DDBJ databases">
        <authorList>
            <person name="Sundararajan A."/>
        </authorList>
    </citation>
    <scope>NUCLEOTIDE SEQUENCE [LARGE SCALE GENOMIC DNA]</scope>
    <source>
        <strain evidence="3">CIDMTR</strain>
    </source>
</reference>
<sequence length="657" mass="71641">MDRDMSLLFTGVAILMLSTRAVANTTLATTLETSPVDTTVSDRSPSATGSNGADTSAAAPSAVPSAATTATGTNATTRGGDSNDTATSALAGNTTSSPTEATPTASSEPSASDTPRVDVSTSAGDATAPVTSTRNQSDPSITASPHTAAPNPTAAATTRPASQRHRIQRTYAVWTSLPGTWNLSHAGLLHLDNVSVFSAYDKGPSVNIWPRARWAALAPLEFWRRERDEMLGWIVELGSYIRDIDDYLNNTGKPHRRRMSVSIGCDYDANNDSVENPFLFFSYNGRPYFTLRWENGSDTYWSPDVDNAFIMCRYLLSDGGSYWSEETRNRCRDDMSTAFAKMFASYTTNLCVSDGRKLLGYRSGAFTNVTTAPVQWWKIMAPYAGRNPEVKDKPLTIVTPHNSDGSVYDPAADSRVRQNCTLLEQLTNGFCVEETVYYWDAWGISLREVSMTACAVVLLVLAFLCVIVAATRLYDFLRRCTDRRTHRLEAADECKQQEKPSPKLALDDRECDTLLSEATLMSVASSAQFPSELSLSPPVGVRLPRYESLRSLPPYSETLVEECAAPRNESRRSPRRPTSPSRSFSAGGRRGSAVSDALAIAGTVVLAATAACPEDAATNDATRKEEEKNDDKVIDDDETADKQDDRLDMLNENEIKI</sequence>
<feature type="region of interest" description="Disordered" evidence="1">
    <location>
        <begin position="610"/>
        <end position="657"/>
    </location>
</feature>
<feature type="transmembrane region" description="Helical" evidence="2">
    <location>
        <begin position="455"/>
        <end position="474"/>
    </location>
</feature>